<dbReference type="InterPro" id="IPR036264">
    <property type="entry name" value="Bact_exopeptidase_dim_dom"/>
</dbReference>
<dbReference type="Pfam" id="PF07687">
    <property type="entry name" value="M20_dimer"/>
    <property type="match status" value="1"/>
</dbReference>
<dbReference type="InterPro" id="IPR008007">
    <property type="entry name" value="Peptidase_M42"/>
</dbReference>
<dbReference type="GO" id="GO:0006508">
    <property type="term" value="P:proteolysis"/>
    <property type="evidence" value="ECO:0007669"/>
    <property type="project" value="UniProtKB-KW"/>
</dbReference>
<dbReference type="PANTHER" id="PTHR42994">
    <property type="entry name" value="PEPTIDASE T"/>
    <property type="match status" value="1"/>
</dbReference>
<keyword evidence="6" id="KW-0482">Metalloprotease</keyword>
<dbReference type="AlphaFoldDB" id="A0A9D2WTU3"/>
<dbReference type="NCBIfam" id="TIGR01883">
    <property type="entry name" value="PepT-like"/>
    <property type="match status" value="1"/>
</dbReference>
<organism evidence="10 11">
    <name type="scientific">Sporotomaculum syntrophicum</name>
    <dbReference type="NCBI Taxonomy" id="182264"/>
    <lineage>
        <taxon>Bacteria</taxon>
        <taxon>Bacillati</taxon>
        <taxon>Bacillota</taxon>
        <taxon>Clostridia</taxon>
        <taxon>Eubacteriales</taxon>
        <taxon>Desulfallaceae</taxon>
        <taxon>Sporotomaculum</taxon>
    </lineage>
</organism>
<feature type="domain" description="Peptidase M20 dimerisation" evidence="9">
    <location>
        <begin position="185"/>
        <end position="274"/>
    </location>
</feature>
<protein>
    <submittedName>
        <fullName evidence="10">Peptidase T</fullName>
        <ecNumber evidence="10">3.4.11.4</ecNumber>
    </submittedName>
</protein>
<reference evidence="10" key="1">
    <citation type="submission" date="2016-02" db="EMBL/GenBank/DDBJ databases">
        <title>Draft Genome Sequence of Sporotomaculum syntrophicum Strain FB, a Syntrophic Benzoate Degrader.</title>
        <authorList>
            <person name="Nobu M.K."/>
            <person name="Narihiro T."/>
            <person name="Qiu Y.-L."/>
            <person name="Ohashi A."/>
            <person name="Liu W.-T."/>
            <person name="Yuji S."/>
        </authorList>
    </citation>
    <scope>NUCLEOTIDE SEQUENCE</scope>
    <source>
        <strain evidence="10">FB</strain>
    </source>
</reference>
<evidence type="ECO:0000259" key="9">
    <source>
        <dbReference type="Pfam" id="PF07687"/>
    </source>
</evidence>
<dbReference type="PANTHER" id="PTHR42994:SF2">
    <property type="entry name" value="PEPTIDASE"/>
    <property type="match status" value="1"/>
</dbReference>
<comment type="similarity">
    <text evidence="7">Belongs to the peptidase M42 family.</text>
</comment>
<evidence type="ECO:0000256" key="7">
    <source>
        <dbReference type="PIRNR" id="PIRNR001123"/>
    </source>
</evidence>
<dbReference type="EC" id="3.4.11.4" evidence="10"/>
<sequence>MINRERLVTEFMELVRVDSESRREAPMSDLLRDKLQQLGFIVYVDDAGSKTGSNTGNLIARLPGSEDVAAAIMFSAHMDTVSPGRSINPVEENGIIRSDGTTVLGADDKAGIAAILEAVRVVREQKLPHGDLELVFTICEEMGLLGVKYLDFSRLTARMGYVLDSNGPAGSIINQGPSQDEIYAEMLGVAAHAGINPEDGVNAVQVASRAIAGMQLGRIDHETTANIGIISGGVAINIVPDKVMIKGETRSLQEQKRIEQTRKICEALEKAAREGGAQVQVRVETMYPTMNVPADAPVVQLAQKAALDLGLQPVVMSTGGGSDTHIFNQHGISAVNLGIAMQKVHTTDEFITVSDLVLDASYVLAIINTAAGWGTGKGASSF</sequence>
<evidence type="ECO:0000256" key="4">
    <source>
        <dbReference type="ARBA" id="ARBA00022801"/>
    </source>
</evidence>
<comment type="caution">
    <text evidence="10">The sequence shown here is derived from an EMBL/GenBank/DDBJ whole genome shotgun (WGS) entry which is preliminary data.</text>
</comment>
<accession>A0A9D2WTU3</accession>
<evidence type="ECO:0000256" key="3">
    <source>
        <dbReference type="ARBA" id="ARBA00022723"/>
    </source>
</evidence>
<dbReference type="PIRSF" id="PIRSF001123">
    <property type="entry name" value="PepA_GA"/>
    <property type="match status" value="1"/>
</dbReference>
<dbReference type="InterPro" id="IPR002933">
    <property type="entry name" value="Peptidase_M20"/>
</dbReference>
<dbReference type="EMBL" id="LSRS01000001">
    <property type="protein sequence ID" value="KAF1086512.1"/>
    <property type="molecule type" value="Genomic_DNA"/>
</dbReference>
<evidence type="ECO:0000256" key="6">
    <source>
        <dbReference type="ARBA" id="ARBA00023049"/>
    </source>
</evidence>
<dbReference type="InterPro" id="IPR010162">
    <property type="entry name" value="PepT-like"/>
</dbReference>
<evidence type="ECO:0000256" key="1">
    <source>
        <dbReference type="ARBA" id="ARBA00001947"/>
    </source>
</evidence>
<proteinExistence type="inferred from homology"/>
<dbReference type="InterPro" id="IPR001261">
    <property type="entry name" value="ArgE/DapE_CS"/>
</dbReference>
<feature type="binding site" evidence="8">
    <location>
        <position position="77"/>
    </location>
    <ligand>
        <name>Zn(2+)</name>
        <dbReference type="ChEBI" id="CHEBI:29105"/>
        <label>1</label>
    </ligand>
</feature>
<name>A0A9D2WTU3_9FIRM</name>
<keyword evidence="2" id="KW-0645">Protease</keyword>
<dbReference type="InterPro" id="IPR011650">
    <property type="entry name" value="Peptidase_M20_dimer"/>
</dbReference>
<evidence type="ECO:0000313" key="10">
    <source>
        <dbReference type="EMBL" id="KAF1086512.1"/>
    </source>
</evidence>
<dbReference type="Gene3D" id="3.40.630.10">
    <property type="entry name" value="Zn peptidases"/>
    <property type="match status" value="1"/>
</dbReference>
<keyword evidence="10" id="KW-0031">Aminopeptidase</keyword>
<evidence type="ECO:0000313" key="11">
    <source>
        <dbReference type="Proteomes" id="UP000798488"/>
    </source>
</evidence>
<dbReference type="GO" id="GO:0046872">
    <property type="term" value="F:metal ion binding"/>
    <property type="evidence" value="ECO:0007669"/>
    <property type="project" value="UniProtKB-UniRule"/>
</dbReference>
<dbReference type="SUPFAM" id="SSF53187">
    <property type="entry name" value="Zn-dependent exopeptidases"/>
    <property type="match status" value="1"/>
</dbReference>
<dbReference type="Proteomes" id="UP000798488">
    <property type="component" value="Unassembled WGS sequence"/>
</dbReference>
<evidence type="ECO:0000256" key="5">
    <source>
        <dbReference type="ARBA" id="ARBA00022833"/>
    </source>
</evidence>
<keyword evidence="5" id="KW-0862">Zinc</keyword>
<keyword evidence="11" id="KW-1185">Reference proteome</keyword>
<dbReference type="GO" id="GO:0045148">
    <property type="term" value="F:tripeptide aminopeptidase activity"/>
    <property type="evidence" value="ECO:0007669"/>
    <property type="project" value="UniProtKB-EC"/>
</dbReference>
<dbReference type="OrthoDB" id="9773892at2"/>
<keyword evidence="3 8" id="KW-0479">Metal-binding</keyword>
<dbReference type="RefSeq" id="WP_161820665.1">
    <property type="nucleotide sequence ID" value="NZ_LSRS01000001.1"/>
</dbReference>
<keyword evidence="4 10" id="KW-0378">Hydrolase</keyword>
<evidence type="ECO:0000256" key="8">
    <source>
        <dbReference type="PIRSR" id="PIRSR001123-2"/>
    </source>
</evidence>
<comment type="cofactor">
    <cofactor evidence="1">
        <name>Zn(2+)</name>
        <dbReference type="ChEBI" id="CHEBI:29105"/>
    </cofactor>
</comment>
<dbReference type="Pfam" id="PF01546">
    <property type="entry name" value="Peptidase_M20"/>
    <property type="match status" value="1"/>
</dbReference>
<evidence type="ECO:0000256" key="2">
    <source>
        <dbReference type="ARBA" id="ARBA00022670"/>
    </source>
</evidence>
<gene>
    <name evidence="10" type="primary">pepT</name>
    <name evidence="10" type="ORF">SPSYN_00231</name>
</gene>
<dbReference type="Gene3D" id="3.30.70.360">
    <property type="match status" value="1"/>
</dbReference>
<dbReference type="SUPFAM" id="SSF55031">
    <property type="entry name" value="Bacterial exopeptidase dimerisation domain"/>
    <property type="match status" value="1"/>
</dbReference>
<dbReference type="GO" id="GO:0008237">
    <property type="term" value="F:metallopeptidase activity"/>
    <property type="evidence" value="ECO:0007669"/>
    <property type="project" value="UniProtKB-KW"/>
</dbReference>
<dbReference type="PROSITE" id="PS00758">
    <property type="entry name" value="ARGE_DAPE_CPG2_1"/>
    <property type="match status" value="1"/>
</dbReference>
<comment type="cofactor">
    <cofactor evidence="8">
        <name>a divalent metal cation</name>
        <dbReference type="ChEBI" id="CHEBI:60240"/>
    </cofactor>
    <text evidence="8">Binds 2 divalent metal cations per subunit.</text>
</comment>